<dbReference type="OrthoDB" id="3365698at2759"/>
<reference evidence="2 3" key="1">
    <citation type="journal article" date="2020" name="ISME J.">
        <title>Uncovering the hidden diversity of litter-decomposition mechanisms in mushroom-forming fungi.</title>
        <authorList>
            <person name="Floudas D."/>
            <person name="Bentzer J."/>
            <person name="Ahren D."/>
            <person name="Johansson T."/>
            <person name="Persson P."/>
            <person name="Tunlid A."/>
        </authorList>
    </citation>
    <scope>NUCLEOTIDE SEQUENCE [LARGE SCALE GENOMIC DNA]</scope>
    <source>
        <strain evidence="2 3">CBS 406.79</strain>
    </source>
</reference>
<name>A0A8H5I0Y7_9AGAR</name>
<evidence type="ECO:0000256" key="1">
    <source>
        <dbReference type="SAM" id="MobiDB-lite"/>
    </source>
</evidence>
<dbReference type="AlphaFoldDB" id="A0A8H5I0Y7"/>
<dbReference type="SUPFAM" id="SSF52047">
    <property type="entry name" value="RNI-like"/>
    <property type="match status" value="1"/>
</dbReference>
<gene>
    <name evidence="2" type="ORF">D9757_001300</name>
</gene>
<dbReference type="Proteomes" id="UP000518752">
    <property type="component" value="Unassembled WGS sequence"/>
</dbReference>
<proteinExistence type="predicted"/>
<dbReference type="Gene3D" id="1.20.1280.50">
    <property type="match status" value="1"/>
</dbReference>
<feature type="compositionally biased region" description="Acidic residues" evidence="1">
    <location>
        <begin position="414"/>
        <end position="437"/>
    </location>
</feature>
<evidence type="ECO:0000313" key="3">
    <source>
        <dbReference type="Proteomes" id="UP000518752"/>
    </source>
</evidence>
<comment type="caution">
    <text evidence="2">The sequence shown here is derived from an EMBL/GenBank/DDBJ whole genome shotgun (WGS) entry which is preliminary data.</text>
</comment>
<protein>
    <recommendedName>
        <fullName evidence="4">F-box domain-containing protein</fullName>
    </recommendedName>
</protein>
<dbReference type="InterPro" id="IPR032675">
    <property type="entry name" value="LRR_dom_sf"/>
</dbReference>
<dbReference type="EMBL" id="JAACJN010000003">
    <property type="protein sequence ID" value="KAF5393136.1"/>
    <property type="molecule type" value="Genomic_DNA"/>
</dbReference>
<sequence>MMLLENAQGDWDRCQNELTRLRELCRVVEGHQNVLQLYIKGIHSLKSPVHLLPPEILCQIFEYICCDRIGTNKFESATDVYLPTITLSRVCIGWYNLVTSMPVLWSSFGYRDDPSPPAQKLFTTFLERSQQHPIDFSIQIRNHPQTYSLSTIIASTNIERWRNVDIYLPRWTVVDELIKPLIESGRSLAGLESLSLYSPYEEAEEGSLDFPVICPRLRSLALRGSPLLLKSPCPSLRRLDIHTLTAPEALHVIAHCPDIQVFTSMNLVEPHGVDPSTPPSLTASTCSAFRLEHHLNNEPGVGGDLFRNLTFPSLTHLVLSDLRQGETLFEKSAEDFNGMCIMLERNHLPTVTHLTLQCVSFASAEVLRLLQCVASVTTLELDESRTLHNDNVDLIIEYLTCNYLAGGDGVGDGEAGEGDADPDMDSVEEYGPDTDSEDQWQQVLPVPAGVHLLPKLQSLKLTTQDRRISRTFTNLLVTLVRSRNPSPFASNSSQVEVDGEPSVVCCLRKFCLEHLGGPEEFYCPSLQALSRSLEPFREEGIDIRVAHL</sequence>
<accession>A0A8H5I0Y7</accession>
<organism evidence="2 3">
    <name type="scientific">Collybiopsis confluens</name>
    <dbReference type="NCBI Taxonomy" id="2823264"/>
    <lineage>
        <taxon>Eukaryota</taxon>
        <taxon>Fungi</taxon>
        <taxon>Dikarya</taxon>
        <taxon>Basidiomycota</taxon>
        <taxon>Agaricomycotina</taxon>
        <taxon>Agaricomycetes</taxon>
        <taxon>Agaricomycetidae</taxon>
        <taxon>Agaricales</taxon>
        <taxon>Marasmiineae</taxon>
        <taxon>Omphalotaceae</taxon>
        <taxon>Collybiopsis</taxon>
    </lineage>
</organism>
<evidence type="ECO:0000313" key="2">
    <source>
        <dbReference type="EMBL" id="KAF5393136.1"/>
    </source>
</evidence>
<feature type="region of interest" description="Disordered" evidence="1">
    <location>
        <begin position="410"/>
        <end position="437"/>
    </location>
</feature>
<dbReference type="Gene3D" id="3.80.10.10">
    <property type="entry name" value="Ribonuclease Inhibitor"/>
    <property type="match status" value="1"/>
</dbReference>
<evidence type="ECO:0008006" key="4">
    <source>
        <dbReference type="Google" id="ProtNLM"/>
    </source>
</evidence>
<keyword evidence="3" id="KW-1185">Reference proteome</keyword>